<dbReference type="SMART" id="SM00409">
    <property type="entry name" value="IG"/>
    <property type="match status" value="2"/>
</dbReference>
<keyword evidence="3 15" id="KW-0732">Signal</keyword>
<reference evidence="17" key="1">
    <citation type="submission" date="2025-08" db="UniProtKB">
        <authorList>
            <consortium name="Ensembl"/>
        </authorList>
    </citation>
    <scope>IDENTIFICATION</scope>
</reference>
<dbReference type="InterPro" id="IPR003006">
    <property type="entry name" value="Ig/MHC_CS"/>
</dbReference>
<keyword evidence="7 14" id="KW-1133">Transmembrane helix</keyword>
<evidence type="ECO:0000256" key="8">
    <source>
        <dbReference type="ARBA" id="ARBA00023136"/>
    </source>
</evidence>
<evidence type="ECO:0000256" key="2">
    <source>
        <dbReference type="ARBA" id="ARBA00022692"/>
    </source>
</evidence>
<dbReference type="InterPro" id="IPR007110">
    <property type="entry name" value="Ig-like_dom"/>
</dbReference>
<evidence type="ECO:0000256" key="11">
    <source>
        <dbReference type="ARBA" id="ARBA00023319"/>
    </source>
</evidence>
<keyword evidence="6" id="KW-0130">Cell adhesion</keyword>
<dbReference type="Pfam" id="PF13927">
    <property type="entry name" value="Ig_3"/>
    <property type="match status" value="1"/>
</dbReference>
<evidence type="ECO:0000313" key="18">
    <source>
        <dbReference type="Proteomes" id="UP000694561"/>
    </source>
</evidence>
<evidence type="ECO:0000256" key="12">
    <source>
        <dbReference type="ARBA" id="ARBA00038361"/>
    </source>
</evidence>
<evidence type="ECO:0000256" key="15">
    <source>
        <dbReference type="SAM" id="SignalP"/>
    </source>
</evidence>
<protein>
    <submittedName>
        <fullName evidence="17">Sialic acid-binding Ig-like lectin 5</fullName>
    </submittedName>
</protein>
<dbReference type="InterPro" id="IPR003598">
    <property type="entry name" value="Ig_sub2"/>
</dbReference>
<reference evidence="17" key="2">
    <citation type="submission" date="2025-09" db="UniProtKB">
        <authorList>
            <consortium name="Ensembl"/>
        </authorList>
    </citation>
    <scope>IDENTIFICATION</scope>
</reference>
<feature type="region of interest" description="Disordered" evidence="13">
    <location>
        <begin position="589"/>
        <end position="608"/>
    </location>
</feature>
<feature type="domain" description="Ig-like" evidence="16">
    <location>
        <begin position="148"/>
        <end position="234"/>
    </location>
</feature>
<dbReference type="InterPro" id="IPR051036">
    <property type="entry name" value="SIGLEC"/>
</dbReference>
<gene>
    <name evidence="17" type="primary">LOC114888605</name>
</gene>
<evidence type="ECO:0000256" key="7">
    <source>
        <dbReference type="ARBA" id="ARBA00022989"/>
    </source>
</evidence>
<evidence type="ECO:0000259" key="16">
    <source>
        <dbReference type="PROSITE" id="PS50835"/>
    </source>
</evidence>
<feature type="chain" id="PRO_5034070807" evidence="15">
    <location>
        <begin position="19"/>
        <end position="652"/>
    </location>
</feature>
<dbReference type="GO" id="GO:0005886">
    <property type="term" value="C:plasma membrane"/>
    <property type="evidence" value="ECO:0007669"/>
    <property type="project" value="TreeGrafter"/>
</dbReference>
<dbReference type="PANTHER" id="PTHR12035:SF42">
    <property type="entry name" value="IG-LIKE DOMAIN-CONTAINING PROTEIN"/>
    <property type="match status" value="1"/>
</dbReference>
<dbReference type="AlphaFoldDB" id="A0A8C6AX89"/>
<keyword evidence="8 14" id="KW-0472">Membrane</keyword>
<dbReference type="InterPro" id="IPR013783">
    <property type="entry name" value="Ig-like_fold"/>
</dbReference>
<evidence type="ECO:0000256" key="5">
    <source>
        <dbReference type="ARBA" id="ARBA00022737"/>
    </source>
</evidence>
<dbReference type="GeneTree" id="ENSGT01150000286907"/>
<keyword evidence="9" id="KW-1015">Disulfide bond</keyword>
<sequence length="652" mass="70103">MNRLLLLLLPLLREGSLQQDPWYQLQVQESVTVQEGLCVLVPCTVSYPSFGRTDSTPIYGEWFRKVDRPSQMDLPMATNNPGRGVKKKRKIPFHLLGDPGANNCSLGITDARKGDSGNYYFQLMRSDVKHSYKNNLLIVNVTALTRTPDIYIKKPLESGSSSHVTCSVPGACDRATPPTISWTGAALRPPGLDSKGAYNSSEILLTPGPQDHGTNLTCRVTFRRAGVSTERTVMLNVSYAPQNLTISISRGNGTELKYLGNGSSLPVLEGESLRLACVTDSNPPATLSWSWGSRTLSPSHPSNPGVLQVPRVVSGHEGEFTCLAQHPQGSLRTSVRLSVQNAPQLLGPSCSQEDEGLHCDCSSRAQPAPSLRWRLGEGLLEGNFSNASFKVTSSSAGPWANSSLCLREGLSSGLRLGCEAQNVHGAQSATVLLLPGKPKLGGEFVLGAVGGAGIAGLLSLCSCLIFFTVKTFRKAPSEKDAPSMLGPTSQVSDGRSVPRDPIWLSPQHGHGCSPLDDLDAHHDPHRLFLLDPINTVTQPSDLGVTLPSALCLLSQSQGPPSHLTDYIQFQLGPPYPHLLLSLWTADPLSPPPLPTSPPQDRMPQGSPQSNYCLLSSLGVPKTSSISITHQKDSQNSLKAFILMVISQDKDRD</sequence>
<dbReference type="Proteomes" id="UP000694561">
    <property type="component" value="Unplaced"/>
</dbReference>
<evidence type="ECO:0000256" key="14">
    <source>
        <dbReference type="SAM" id="Phobius"/>
    </source>
</evidence>
<dbReference type="PROSITE" id="PS50835">
    <property type="entry name" value="IG_LIKE"/>
    <property type="match status" value="2"/>
</dbReference>
<evidence type="ECO:0000256" key="9">
    <source>
        <dbReference type="ARBA" id="ARBA00023157"/>
    </source>
</evidence>
<organism evidence="17 18">
    <name type="scientific">Monodon monoceros</name>
    <name type="common">Narwhal</name>
    <name type="synonym">Ceratodon monodon</name>
    <dbReference type="NCBI Taxonomy" id="40151"/>
    <lineage>
        <taxon>Eukaryota</taxon>
        <taxon>Metazoa</taxon>
        <taxon>Chordata</taxon>
        <taxon>Craniata</taxon>
        <taxon>Vertebrata</taxon>
        <taxon>Euteleostomi</taxon>
        <taxon>Mammalia</taxon>
        <taxon>Eutheria</taxon>
        <taxon>Laurasiatheria</taxon>
        <taxon>Artiodactyla</taxon>
        <taxon>Whippomorpha</taxon>
        <taxon>Cetacea</taxon>
        <taxon>Odontoceti</taxon>
        <taxon>Monodontidae</taxon>
        <taxon>Monodon</taxon>
    </lineage>
</organism>
<dbReference type="Ensembl" id="ENSMMNT00015008387.1">
    <property type="protein sequence ID" value="ENSMMNP00015007679.1"/>
    <property type="gene ID" value="ENSMMNG00015005704.1"/>
</dbReference>
<keyword evidence="2 14" id="KW-0812">Transmembrane</keyword>
<dbReference type="PROSITE" id="PS00290">
    <property type="entry name" value="IG_MHC"/>
    <property type="match status" value="1"/>
</dbReference>
<comment type="similarity">
    <text evidence="12">Belongs to the immunoglobulin superfamily. SIGLEC (sialic acid binding Ig-like lectin) family.</text>
</comment>
<dbReference type="PANTHER" id="PTHR12035">
    <property type="entry name" value="SIALIC ACID BINDING IMMUNOGLOBULIN-LIKE LECTIN"/>
    <property type="match status" value="1"/>
</dbReference>
<evidence type="ECO:0000256" key="10">
    <source>
        <dbReference type="ARBA" id="ARBA00023180"/>
    </source>
</evidence>
<comment type="subcellular location">
    <subcellularLocation>
        <location evidence="1">Membrane</location>
        <topology evidence="1">Single-pass type I membrane protein</topology>
    </subcellularLocation>
</comment>
<evidence type="ECO:0000256" key="6">
    <source>
        <dbReference type="ARBA" id="ARBA00022889"/>
    </source>
</evidence>
<accession>A0A8C6AX89</accession>
<dbReference type="Pfam" id="PF07686">
    <property type="entry name" value="V-set"/>
    <property type="match status" value="1"/>
</dbReference>
<evidence type="ECO:0000313" key="17">
    <source>
        <dbReference type="Ensembl" id="ENSMMNP00015007679.1"/>
    </source>
</evidence>
<feature type="signal peptide" evidence="15">
    <location>
        <begin position="1"/>
        <end position="18"/>
    </location>
</feature>
<feature type="region of interest" description="Disordered" evidence="13">
    <location>
        <begin position="477"/>
        <end position="496"/>
    </location>
</feature>
<dbReference type="GO" id="GO:0007155">
    <property type="term" value="P:cell adhesion"/>
    <property type="evidence" value="ECO:0007669"/>
    <property type="project" value="UniProtKB-KW"/>
</dbReference>
<dbReference type="InterPro" id="IPR003599">
    <property type="entry name" value="Ig_sub"/>
</dbReference>
<dbReference type="GO" id="GO:0030246">
    <property type="term" value="F:carbohydrate binding"/>
    <property type="evidence" value="ECO:0007669"/>
    <property type="project" value="UniProtKB-KW"/>
</dbReference>
<dbReference type="InterPro" id="IPR036179">
    <property type="entry name" value="Ig-like_dom_sf"/>
</dbReference>
<keyword evidence="4" id="KW-0430">Lectin</keyword>
<evidence type="ECO:0000256" key="13">
    <source>
        <dbReference type="SAM" id="MobiDB-lite"/>
    </source>
</evidence>
<dbReference type="FunFam" id="2.60.40.10:FF:000829">
    <property type="entry name" value="Sialic acid-binding Ig-like lectin 8"/>
    <property type="match status" value="1"/>
</dbReference>
<dbReference type="GO" id="GO:0033691">
    <property type="term" value="F:sialic acid binding"/>
    <property type="evidence" value="ECO:0007669"/>
    <property type="project" value="TreeGrafter"/>
</dbReference>
<keyword evidence="18" id="KW-1185">Reference proteome</keyword>
<keyword evidence="11" id="KW-0393">Immunoglobulin domain</keyword>
<proteinExistence type="inferred from homology"/>
<evidence type="ECO:0000256" key="4">
    <source>
        <dbReference type="ARBA" id="ARBA00022734"/>
    </source>
</evidence>
<keyword evidence="10" id="KW-0325">Glycoprotein</keyword>
<feature type="domain" description="Ig-like" evidence="16">
    <location>
        <begin position="241"/>
        <end position="338"/>
    </location>
</feature>
<keyword evidence="5" id="KW-0677">Repeat</keyword>
<dbReference type="SUPFAM" id="SSF48726">
    <property type="entry name" value="Immunoglobulin"/>
    <property type="match status" value="4"/>
</dbReference>
<feature type="transmembrane region" description="Helical" evidence="14">
    <location>
        <begin position="444"/>
        <end position="469"/>
    </location>
</feature>
<evidence type="ECO:0000256" key="3">
    <source>
        <dbReference type="ARBA" id="ARBA00022729"/>
    </source>
</evidence>
<evidence type="ECO:0000256" key="1">
    <source>
        <dbReference type="ARBA" id="ARBA00004479"/>
    </source>
</evidence>
<dbReference type="InterPro" id="IPR013106">
    <property type="entry name" value="Ig_V-set"/>
</dbReference>
<dbReference type="SMART" id="SM00408">
    <property type="entry name" value="IGc2"/>
    <property type="match status" value="1"/>
</dbReference>
<name>A0A8C6AX89_MONMO</name>
<dbReference type="Gene3D" id="2.60.40.10">
    <property type="entry name" value="Immunoglobulins"/>
    <property type="match status" value="3"/>
</dbReference>